<dbReference type="Pfam" id="PF02544">
    <property type="entry name" value="Steroid_dh"/>
    <property type="match status" value="1"/>
</dbReference>
<keyword evidence="6" id="KW-0256">Endoplasmic reticulum</keyword>
<sequence length="303" mass="34201">MVELEVLNAKTSKAYGKVNVSSASVAISELRVVIHKSLKQTPHADRISLRLEPRGRSLKDTDTVGALNLSDGDKVYIKDLGPQIGWKTVFLAEYAGPLIVYLIFYFRPEFIYGKAAGNPISLTTHIAAGCYTVHYVKRLLETIFVHRFSHNTMPLRNLFKNCSYYWGFTAYVSYHVNHPLYTSPCMCTVYAALAAFALCELGNFSIHIALRNLRPPGTKVRKIPVPDGNPLTKLFNLVSCPNYTYEIGAWVCFSAMTSCLPAYLFAFAGAFQMTVWALAKHRNYKKEFKDYPRGRRAIFPFLI</sequence>
<gene>
    <name evidence="14" type="ORF">AWZ03_000093</name>
</gene>
<dbReference type="OMA" id="ATMPIFN"/>
<comment type="similarity">
    <text evidence="3">Belongs to the steroid 5-alpha reductase family.</text>
</comment>
<proteinExistence type="inferred from homology"/>
<evidence type="ECO:0000256" key="1">
    <source>
        <dbReference type="ARBA" id="ARBA00004141"/>
    </source>
</evidence>
<evidence type="ECO:0000259" key="12">
    <source>
        <dbReference type="Pfam" id="PF02544"/>
    </source>
</evidence>
<feature type="domain" description="TECR-like N-terminal" evidence="13">
    <location>
        <begin position="3"/>
        <end position="79"/>
    </location>
</feature>
<dbReference type="Pfam" id="PF21696">
    <property type="entry name" value="TECR_N"/>
    <property type="match status" value="1"/>
</dbReference>
<keyword evidence="7 11" id="KW-1133">Transmembrane helix</keyword>
<accession>A0A484BWS4</accession>
<dbReference type="InterPro" id="IPR049127">
    <property type="entry name" value="TECR-like_N"/>
</dbReference>
<dbReference type="EMBL" id="LSRL02000001">
    <property type="protein sequence ID" value="TDG53278.1"/>
    <property type="molecule type" value="Genomic_DNA"/>
</dbReference>
<evidence type="ECO:0000313" key="14">
    <source>
        <dbReference type="EMBL" id="TDG53278.1"/>
    </source>
</evidence>
<feature type="domain" description="3-oxo-5-alpha-steroid 4-dehydrogenase C-terminal" evidence="12">
    <location>
        <begin position="151"/>
        <end position="302"/>
    </location>
</feature>
<dbReference type="InterPro" id="IPR039357">
    <property type="entry name" value="SRD5A/TECR"/>
</dbReference>
<protein>
    <submittedName>
        <fullName evidence="14">Uncharacterized protein</fullName>
    </submittedName>
</protein>
<evidence type="ECO:0000256" key="11">
    <source>
        <dbReference type="SAM" id="Phobius"/>
    </source>
</evidence>
<keyword evidence="4" id="KW-0444">Lipid biosynthesis</keyword>
<dbReference type="KEGG" id="dnv:108652307"/>
<dbReference type="STRING" id="7232.A0A484BWS4"/>
<dbReference type="GO" id="GO:0042761">
    <property type="term" value="P:very long-chain fatty acid biosynthetic process"/>
    <property type="evidence" value="ECO:0007669"/>
    <property type="project" value="TreeGrafter"/>
</dbReference>
<evidence type="ECO:0000256" key="5">
    <source>
        <dbReference type="ARBA" id="ARBA00022692"/>
    </source>
</evidence>
<evidence type="ECO:0000256" key="10">
    <source>
        <dbReference type="ARBA" id="ARBA00023136"/>
    </source>
</evidence>
<keyword evidence="5 11" id="KW-0812">Transmembrane</keyword>
<evidence type="ECO:0000259" key="13">
    <source>
        <dbReference type="Pfam" id="PF21696"/>
    </source>
</evidence>
<evidence type="ECO:0000256" key="3">
    <source>
        <dbReference type="ARBA" id="ARBA00007742"/>
    </source>
</evidence>
<evidence type="ECO:0000256" key="9">
    <source>
        <dbReference type="ARBA" id="ARBA00023098"/>
    </source>
</evidence>
<reference evidence="14 15" key="1">
    <citation type="journal article" date="2019" name="J. Hered.">
        <title>An Improved Genome Assembly for Drosophila navojoa, the Basal Species in the mojavensis Cluster.</title>
        <authorList>
            <person name="Vanderlinde T."/>
            <person name="Dupim E.G."/>
            <person name="Nazario-Yepiz N.O."/>
            <person name="Carvalho A.B."/>
        </authorList>
    </citation>
    <scope>NUCLEOTIDE SEQUENCE [LARGE SCALE GENOMIC DNA]</scope>
    <source>
        <strain evidence="14">Navoj_Jal97</strain>
        <tissue evidence="14">Whole organism</tissue>
    </source>
</reference>
<evidence type="ECO:0000256" key="8">
    <source>
        <dbReference type="ARBA" id="ARBA00023002"/>
    </source>
</evidence>
<dbReference type="GO" id="GO:0016020">
    <property type="term" value="C:membrane"/>
    <property type="evidence" value="ECO:0007669"/>
    <property type="project" value="UniProtKB-SubCell"/>
</dbReference>
<dbReference type="FunFam" id="3.10.20.90:FF:000131">
    <property type="entry name" value="trans-2,3-enoyl-CoA reductase-like"/>
    <property type="match status" value="1"/>
</dbReference>
<name>A0A484BWS4_DRONA</name>
<evidence type="ECO:0000256" key="6">
    <source>
        <dbReference type="ARBA" id="ARBA00022824"/>
    </source>
</evidence>
<dbReference type="GO" id="GO:0016627">
    <property type="term" value="F:oxidoreductase activity, acting on the CH-CH group of donors"/>
    <property type="evidence" value="ECO:0007669"/>
    <property type="project" value="InterPro"/>
</dbReference>
<dbReference type="PANTHER" id="PTHR10556:SF28">
    <property type="entry name" value="VERY-LONG-CHAIN ENOYL-COA REDUCTASE"/>
    <property type="match status" value="1"/>
</dbReference>
<evidence type="ECO:0000256" key="7">
    <source>
        <dbReference type="ARBA" id="ARBA00022989"/>
    </source>
</evidence>
<keyword evidence="15" id="KW-1185">Reference proteome</keyword>
<dbReference type="AlphaFoldDB" id="A0A484BWS4"/>
<dbReference type="Gene3D" id="3.10.20.90">
    <property type="entry name" value="Phosphatidylinositol 3-kinase Catalytic Subunit, Chain A, domain 1"/>
    <property type="match status" value="1"/>
</dbReference>
<dbReference type="GO" id="GO:0005783">
    <property type="term" value="C:endoplasmic reticulum"/>
    <property type="evidence" value="ECO:0007669"/>
    <property type="project" value="UniProtKB-SubCell"/>
</dbReference>
<dbReference type="CDD" id="cd01801">
    <property type="entry name" value="Ubl_TECR_like"/>
    <property type="match status" value="1"/>
</dbReference>
<organism evidence="14 15">
    <name type="scientific">Drosophila navojoa</name>
    <name type="common">Fruit fly</name>
    <dbReference type="NCBI Taxonomy" id="7232"/>
    <lineage>
        <taxon>Eukaryota</taxon>
        <taxon>Metazoa</taxon>
        <taxon>Ecdysozoa</taxon>
        <taxon>Arthropoda</taxon>
        <taxon>Hexapoda</taxon>
        <taxon>Insecta</taxon>
        <taxon>Pterygota</taxon>
        <taxon>Neoptera</taxon>
        <taxon>Endopterygota</taxon>
        <taxon>Diptera</taxon>
        <taxon>Brachycera</taxon>
        <taxon>Muscomorpha</taxon>
        <taxon>Ephydroidea</taxon>
        <taxon>Drosophilidae</taxon>
        <taxon>Drosophila</taxon>
    </lineage>
</organism>
<evidence type="ECO:0000313" key="15">
    <source>
        <dbReference type="Proteomes" id="UP000295192"/>
    </source>
</evidence>
<comment type="caution">
    <text evidence="14">The sequence shown here is derived from an EMBL/GenBank/DDBJ whole genome shotgun (WGS) entry which is preliminary data.</text>
</comment>
<dbReference type="PANTHER" id="PTHR10556">
    <property type="entry name" value="3-OXO-5-ALPHA-STEROID 4-DEHYDROGENASE"/>
    <property type="match status" value="1"/>
</dbReference>
<feature type="transmembrane region" description="Helical" evidence="11">
    <location>
        <begin position="260"/>
        <end position="279"/>
    </location>
</feature>
<dbReference type="PROSITE" id="PS50244">
    <property type="entry name" value="S5A_REDUCTASE"/>
    <property type="match status" value="1"/>
</dbReference>
<dbReference type="Proteomes" id="UP000295192">
    <property type="component" value="Unassembled WGS sequence"/>
</dbReference>
<keyword evidence="9" id="KW-0443">Lipid metabolism</keyword>
<keyword evidence="8" id="KW-0560">Oxidoreductase</keyword>
<dbReference type="OrthoDB" id="540503at2759"/>
<evidence type="ECO:0000256" key="4">
    <source>
        <dbReference type="ARBA" id="ARBA00022516"/>
    </source>
</evidence>
<dbReference type="InterPro" id="IPR001104">
    <property type="entry name" value="3-oxo-5_a-steroid_4-DH_C"/>
</dbReference>
<evidence type="ECO:0000256" key="2">
    <source>
        <dbReference type="ARBA" id="ARBA00004240"/>
    </source>
</evidence>
<keyword evidence="10 11" id="KW-0472">Membrane</keyword>
<comment type="subcellular location">
    <subcellularLocation>
        <location evidence="2">Endoplasmic reticulum</location>
    </subcellularLocation>
    <subcellularLocation>
        <location evidence="1">Membrane</location>
        <topology evidence="1">Multi-pass membrane protein</topology>
    </subcellularLocation>
</comment>